<name>A0AB38E5Q6_XANCH</name>
<dbReference type="EMBL" id="OCYT01000143">
    <property type="protein sequence ID" value="SON88022.1"/>
    <property type="molecule type" value="Genomic_DNA"/>
</dbReference>
<dbReference type="Proteomes" id="UP000234181">
    <property type="component" value="Unassembled WGS sequence"/>
</dbReference>
<evidence type="ECO:0000313" key="2">
    <source>
        <dbReference type="EMBL" id="SON88022.1"/>
    </source>
</evidence>
<gene>
    <name evidence="2" type="ORF">XAP6984_830139</name>
    <name evidence="3" type="ORF">XAP7430_790136</name>
</gene>
<comment type="caution">
    <text evidence="3">The sequence shown here is derived from an EMBL/GenBank/DDBJ whole genome shotgun (WGS) entry which is preliminary data.</text>
</comment>
<dbReference type="AlphaFoldDB" id="A0AB38E5Q6"/>
<evidence type="ECO:0000313" key="5">
    <source>
        <dbReference type="Proteomes" id="UP000234181"/>
    </source>
</evidence>
<feature type="compositionally biased region" description="Pro residues" evidence="1">
    <location>
        <begin position="92"/>
        <end position="101"/>
    </location>
</feature>
<sequence>MPASVNPRRRAARGGKCAAQSAATLPGRARPSPRPPSACHTQMCHPAREITMVHAAPRVVVTTAILAALNLAGCASLCGAPPHAPSPYAHRAPPPPPPPPGAGTIEASPPCAPEHDVVPMPPPAGVARRAAPERQDRGSGDGCLVHGGVAPPPPPPFDSDAFDAPDAADEPPGLPPDDAEFDAALQACATAEGIATPFLQGPSPDLPPDLLAECLDAAGFAPPTPPPPPFQPWR</sequence>
<feature type="compositionally biased region" description="Basic and acidic residues" evidence="1">
    <location>
        <begin position="130"/>
        <end position="139"/>
    </location>
</feature>
<feature type="region of interest" description="Disordered" evidence="1">
    <location>
        <begin position="87"/>
        <end position="179"/>
    </location>
</feature>
<organism evidence="3 4">
    <name type="scientific">Xanthomonas campestris pv. phaseoli</name>
    <dbReference type="NCBI Taxonomy" id="317013"/>
    <lineage>
        <taxon>Bacteria</taxon>
        <taxon>Pseudomonadati</taxon>
        <taxon>Pseudomonadota</taxon>
        <taxon>Gammaproteobacteria</taxon>
        <taxon>Lysobacterales</taxon>
        <taxon>Lysobacteraceae</taxon>
        <taxon>Xanthomonas</taxon>
    </lineage>
</organism>
<reference evidence="4 5" key="1">
    <citation type="submission" date="2017-10" db="EMBL/GenBank/DDBJ databases">
        <authorList>
            <person name="Regsiter A."/>
            <person name="William W."/>
        </authorList>
    </citation>
    <scope>NUCLEOTIDE SEQUENCE [LARGE SCALE GENOMIC DNA]</scope>
    <source>
        <strain evidence="2 5">CFBP6984</strain>
        <strain evidence="3 4">CFBP7430</strain>
    </source>
</reference>
<evidence type="ECO:0000313" key="3">
    <source>
        <dbReference type="EMBL" id="SON92653.1"/>
    </source>
</evidence>
<dbReference type="Proteomes" id="UP000234166">
    <property type="component" value="Unassembled WGS sequence"/>
</dbReference>
<protein>
    <submittedName>
        <fullName evidence="3">Uncharacterized protein</fullName>
    </submittedName>
</protein>
<evidence type="ECO:0000313" key="4">
    <source>
        <dbReference type="Proteomes" id="UP000234166"/>
    </source>
</evidence>
<evidence type="ECO:0000256" key="1">
    <source>
        <dbReference type="SAM" id="MobiDB-lite"/>
    </source>
</evidence>
<keyword evidence="5" id="KW-1185">Reference proteome</keyword>
<feature type="region of interest" description="Disordered" evidence="1">
    <location>
        <begin position="1"/>
        <end position="40"/>
    </location>
</feature>
<dbReference type="EMBL" id="OCYS01000137">
    <property type="protein sequence ID" value="SON92653.1"/>
    <property type="molecule type" value="Genomic_DNA"/>
</dbReference>
<proteinExistence type="predicted"/>
<feature type="compositionally biased region" description="Acidic residues" evidence="1">
    <location>
        <begin position="160"/>
        <end position="169"/>
    </location>
</feature>
<accession>A0AB38E5Q6</accession>